<dbReference type="OMA" id="RCIKFLA"/>
<proteinExistence type="inferred from homology"/>
<dbReference type="PANTHER" id="PTHR12758:SF19">
    <property type="entry name" value="APOPTOSIS INHIBITOR 5"/>
    <property type="match status" value="1"/>
</dbReference>
<dbReference type="STRING" id="69332.A0A388LJ50"/>
<reference evidence="4 5" key="1">
    <citation type="journal article" date="2018" name="Cell">
        <title>The Chara Genome: Secondary Complexity and Implications for Plant Terrestrialization.</title>
        <authorList>
            <person name="Nishiyama T."/>
            <person name="Sakayama H."/>
            <person name="Vries J.D."/>
            <person name="Buschmann H."/>
            <person name="Saint-Marcoux D."/>
            <person name="Ullrich K.K."/>
            <person name="Haas F.B."/>
            <person name="Vanderstraeten L."/>
            <person name="Becker D."/>
            <person name="Lang D."/>
            <person name="Vosolsobe S."/>
            <person name="Rombauts S."/>
            <person name="Wilhelmsson P.K.I."/>
            <person name="Janitza P."/>
            <person name="Kern R."/>
            <person name="Heyl A."/>
            <person name="Rumpler F."/>
            <person name="Villalobos L.I.A.C."/>
            <person name="Clay J.M."/>
            <person name="Skokan R."/>
            <person name="Toyoda A."/>
            <person name="Suzuki Y."/>
            <person name="Kagoshima H."/>
            <person name="Schijlen E."/>
            <person name="Tajeshwar N."/>
            <person name="Catarino B."/>
            <person name="Hetherington A.J."/>
            <person name="Saltykova A."/>
            <person name="Bonnot C."/>
            <person name="Breuninger H."/>
            <person name="Symeonidi A."/>
            <person name="Radhakrishnan G.V."/>
            <person name="Van Nieuwerburgh F."/>
            <person name="Deforce D."/>
            <person name="Chang C."/>
            <person name="Karol K.G."/>
            <person name="Hedrich R."/>
            <person name="Ulvskov P."/>
            <person name="Glockner G."/>
            <person name="Delwiche C.F."/>
            <person name="Petrasek J."/>
            <person name="Van de Peer Y."/>
            <person name="Friml J."/>
            <person name="Beilby M."/>
            <person name="Dolan L."/>
            <person name="Kohara Y."/>
            <person name="Sugano S."/>
            <person name="Fujiyama A."/>
            <person name="Delaux P.-M."/>
            <person name="Quint M."/>
            <person name="TheiBen G."/>
            <person name="Hagemann M."/>
            <person name="Harholt J."/>
            <person name="Dunand C."/>
            <person name="Zachgo S."/>
            <person name="Langdale J."/>
            <person name="Maumus F."/>
            <person name="Straeten D.V.D."/>
            <person name="Gould S.B."/>
            <person name="Rensing S.A."/>
        </authorList>
    </citation>
    <scope>NUCLEOTIDE SEQUENCE [LARGE SCALE GENOMIC DNA]</scope>
    <source>
        <strain evidence="4 5">S276</strain>
    </source>
</reference>
<dbReference type="InterPro" id="IPR008383">
    <property type="entry name" value="API5"/>
</dbReference>
<dbReference type="GO" id="GO:0005634">
    <property type="term" value="C:nucleus"/>
    <property type="evidence" value="ECO:0007669"/>
    <property type="project" value="TreeGrafter"/>
</dbReference>
<feature type="region of interest" description="Disordered" evidence="3">
    <location>
        <begin position="473"/>
        <end position="557"/>
    </location>
</feature>
<evidence type="ECO:0000313" key="4">
    <source>
        <dbReference type="EMBL" id="GBG82354.1"/>
    </source>
</evidence>
<feature type="compositionally biased region" description="Gly residues" evidence="3">
    <location>
        <begin position="530"/>
        <end position="557"/>
    </location>
</feature>
<dbReference type="SUPFAM" id="SSF48371">
    <property type="entry name" value="ARM repeat"/>
    <property type="match status" value="1"/>
</dbReference>
<gene>
    <name evidence="4" type="ORF">CBR_g34638</name>
</gene>
<evidence type="ECO:0000256" key="2">
    <source>
        <dbReference type="ARBA" id="ARBA00022703"/>
    </source>
</evidence>
<evidence type="ECO:0000256" key="1">
    <source>
        <dbReference type="ARBA" id="ARBA00009515"/>
    </source>
</evidence>
<evidence type="ECO:0008006" key="6">
    <source>
        <dbReference type="Google" id="ProtNLM"/>
    </source>
</evidence>
<dbReference type="Pfam" id="PF05918">
    <property type="entry name" value="API5"/>
    <property type="match status" value="1"/>
</dbReference>
<name>A0A388LJ50_CHABU</name>
<dbReference type="OrthoDB" id="19224at2759"/>
<comment type="caution">
    <text evidence="4">The sequence shown here is derived from an EMBL/GenBank/DDBJ whole genome shotgun (WGS) entry which is preliminary data.</text>
</comment>
<keyword evidence="5" id="KW-1185">Reference proteome</keyword>
<comment type="similarity">
    <text evidence="1">Belongs to the API5 family.</text>
</comment>
<organism evidence="4 5">
    <name type="scientific">Chara braunii</name>
    <name type="common">Braun's stonewort</name>
    <dbReference type="NCBI Taxonomy" id="69332"/>
    <lineage>
        <taxon>Eukaryota</taxon>
        <taxon>Viridiplantae</taxon>
        <taxon>Streptophyta</taxon>
        <taxon>Charophyceae</taxon>
        <taxon>Charales</taxon>
        <taxon>Characeae</taxon>
        <taxon>Chara</taxon>
    </lineage>
</organism>
<evidence type="ECO:0000313" key="5">
    <source>
        <dbReference type="Proteomes" id="UP000265515"/>
    </source>
</evidence>
<dbReference type="InterPro" id="IPR016024">
    <property type="entry name" value="ARM-type_fold"/>
</dbReference>
<dbReference type="PANTHER" id="PTHR12758">
    <property type="entry name" value="APOPTOSIS INHIBITOR 5-RELATED"/>
    <property type="match status" value="1"/>
</dbReference>
<protein>
    <recommendedName>
        <fullName evidence="6">Apoptosis inhibitor 5</fullName>
    </recommendedName>
</protein>
<evidence type="ECO:0000256" key="3">
    <source>
        <dbReference type="SAM" id="MobiDB-lite"/>
    </source>
</evidence>
<dbReference type="Gramene" id="GBG82354">
    <property type="protein sequence ID" value="GBG82354"/>
    <property type="gene ID" value="CBR_g34638"/>
</dbReference>
<dbReference type="AlphaFoldDB" id="A0A388LJ50"/>
<dbReference type="GO" id="GO:0003729">
    <property type="term" value="F:mRNA binding"/>
    <property type="evidence" value="ECO:0007669"/>
    <property type="project" value="TreeGrafter"/>
</dbReference>
<accession>A0A388LJ50</accession>
<dbReference type="EMBL" id="BFEA01000404">
    <property type="protein sequence ID" value="GBG82354.1"/>
    <property type="molecule type" value="Genomic_DNA"/>
</dbReference>
<dbReference type="GO" id="GO:0043067">
    <property type="term" value="P:regulation of programmed cell death"/>
    <property type="evidence" value="ECO:0007669"/>
    <property type="project" value="TreeGrafter"/>
</dbReference>
<keyword evidence="2" id="KW-0053">Apoptosis</keyword>
<dbReference type="Proteomes" id="UP000265515">
    <property type="component" value="Unassembled WGS sequence"/>
</dbReference>
<sequence length="557" mass="60368">MAAAEVSGASAIEKLYEYGDILQRADDKSKHEAEYLGIIAGAKGDNKAKQLSAQLIPKYLKFYEGLSSEAINAQLDLCEEEEVGVRVQAIRGLPMLCKDTPQHLEKIADVLGQLLLAEDKMEQDSVKKALMTVLRQDVKRTLQALFAHIEKGEENVRERVLQFVKDKVFPAKTELLKPEEEMERFVTDLIKKSLEDVTGAEFKMFMDFLMSLNMFGKGAAKENVQELLDVVEKQADLSSPFSPSDSDSIDKLLDCLQASIPLYSKGASNSKFVNYVNKQVIPQLDKVAVDKKTSLMKALAETAPFTSAQDCRTILPSVVGLLKKEMPSKKTTDELNFSHIECLLYTFHKLASKTPNTTNALCGFKIVTGQPSDRLGEDFSEQNKDLTERLTVVEDMAKAKNKKVTQEVAENKQALTAAKEEPAKAELKVKIATEAALLKTCNNVLTLAKPLHNKAPSFFGEGHSFTLSWKEPVKPTPAPQAQGGNTGGGGAAKRTGAAVNGTVTSPNAGKRPKTAVGAPGGQARQAGNGAAMGGGGRGRGRPGGRGAWRGRGGRGFW</sequence>